<gene>
    <name evidence="2" type="primary">CKS1_2</name>
    <name evidence="2" type="ORF">LTR16_010909</name>
</gene>
<proteinExistence type="predicted"/>
<protein>
    <submittedName>
        <fullName evidence="2">Cyclin-dependent kinases regulatory subunit (Cell division control protein cks1)</fullName>
    </submittedName>
</protein>
<feature type="compositionally biased region" description="Basic residues" evidence="1">
    <location>
        <begin position="25"/>
        <end position="37"/>
    </location>
</feature>
<reference evidence="2 3" key="1">
    <citation type="submission" date="2023-08" db="EMBL/GenBank/DDBJ databases">
        <title>Black Yeasts Isolated from many extreme environments.</title>
        <authorList>
            <person name="Coleine C."/>
            <person name="Stajich J.E."/>
            <person name="Selbmann L."/>
        </authorList>
    </citation>
    <scope>NUCLEOTIDE SEQUENCE [LARGE SCALE GENOMIC DNA]</scope>
    <source>
        <strain evidence="2 3">CCFEE 536</strain>
    </source>
</reference>
<comment type="caution">
    <text evidence="2">The sequence shown here is derived from an EMBL/GenBank/DDBJ whole genome shotgun (WGS) entry which is preliminary data.</text>
</comment>
<sequence>PIPSVARRTSRYTVNKPTLADALKPRRASTQRSKQPHHQQSQPLIGVVPSTPTLHASYSDYFTAIIMALDLDYSRRNKKARQLTESEKERLEEFVDAIHYSAR</sequence>
<feature type="region of interest" description="Disordered" evidence="1">
    <location>
        <begin position="1"/>
        <end position="48"/>
    </location>
</feature>
<dbReference type="Proteomes" id="UP001357485">
    <property type="component" value="Unassembled WGS sequence"/>
</dbReference>
<evidence type="ECO:0000313" key="3">
    <source>
        <dbReference type="Proteomes" id="UP001357485"/>
    </source>
</evidence>
<organism evidence="2 3">
    <name type="scientific">Cryomyces antarcticus</name>
    <dbReference type="NCBI Taxonomy" id="329879"/>
    <lineage>
        <taxon>Eukaryota</taxon>
        <taxon>Fungi</taxon>
        <taxon>Dikarya</taxon>
        <taxon>Ascomycota</taxon>
        <taxon>Pezizomycotina</taxon>
        <taxon>Dothideomycetes</taxon>
        <taxon>Dothideomycetes incertae sedis</taxon>
        <taxon>Cryomyces</taxon>
    </lineage>
</organism>
<evidence type="ECO:0000313" key="2">
    <source>
        <dbReference type="EMBL" id="KAK5177821.1"/>
    </source>
</evidence>
<keyword evidence="3" id="KW-1185">Reference proteome</keyword>
<name>A0ABR0LKG8_9PEZI</name>
<feature type="non-terminal residue" evidence="2">
    <location>
        <position position="1"/>
    </location>
</feature>
<evidence type="ECO:0000256" key="1">
    <source>
        <dbReference type="SAM" id="MobiDB-lite"/>
    </source>
</evidence>
<accession>A0ABR0LKG8</accession>
<dbReference type="EMBL" id="JAVRRA010019653">
    <property type="protein sequence ID" value="KAK5177821.1"/>
    <property type="molecule type" value="Genomic_DNA"/>
</dbReference>